<dbReference type="AlphaFoldDB" id="A0A931HYQ6"/>
<organism evidence="2 3">
    <name type="scientific">Methylobrevis albus</name>
    <dbReference type="NCBI Taxonomy" id="2793297"/>
    <lineage>
        <taxon>Bacteria</taxon>
        <taxon>Pseudomonadati</taxon>
        <taxon>Pseudomonadota</taxon>
        <taxon>Alphaproteobacteria</taxon>
        <taxon>Hyphomicrobiales</taxon>
        <taxon>Pleomorphomonadaceae</taxon>
        <taxon>Methylobrevis</taxon>
    </lineage>
</organism>
<reference evidence="2" key="1">
    <citation type="submission" date="2020-12" db="EMBL/GenBank/DDBJ databases">
        <title>Methylobrevis albus sp. nov., isolated from fresh water lack sediment.</title>
        <authorList>
            <person name="Zou Q."/>
        </authorList>
    </citation>
    <scope>NUCLEOTIDE SEQUENCE</scope>
    <source>
        <strain evidence="2">L22</strain>
    </source>
</reference>
<evidence type="ECO:0000256" key="1">
    <source>
        <dbReference type="SAM" id="SignalP"/>
    </source>
</evidence>
<feature type="signal peptide" evidence="1">
    <location>
        <begin position="1"/>
        <end position="29"/>
    </location>
</feature>
<protein>
    <submittedName>
        <fullName evidence="2">Uncharacterized protein</fullName>
    </submittedName>
</protein>
<accession>A0A931HYQ6</accession>
<keyword evidence="3" id="KW-1185">Reference proteome</keyword>
<evidence type="ECO:0000313" key="3">
    <source>
        <dbReference type="Proteomes" id="UP000631694"/>
    </source>
</evidence>
<gene>
    <name evidence="2" type="ORF">I5731_01050</name>
</gene>
<comment type="caution">
    <text evidence="2">The sequence shown here is derived from an EMBL/GenBank/DDBJ whole genome shotgun (WGS) entry which is preliminary data.</text>
</comment>
<dbReference type="Proteomes" id="UP000631694">
    <property type="component" value="Unassembled WGS sequence"/>
</dbReference>
<proteinExistence type="predicted"/>
<dbReference type="EMBL" id="JADZLT010000036">
    <property type="protein sequence ID" value="MBH0236397.1"/>
    <property type="molecule type" value="Genomic_DNA"/>
</dbReference>
<sequence length="177" mass="20320">MHAKAVGRASATMLILAAMSAAQVTNSRAAAECTNTQFTPDKRTVAGPLAEGLEYRTYCDFGECYFTIIADSEKFTFRYESNIEYCLVRDEIDPVKYKFPVPGCERFNRGLSIYITPPETSAPDHISIIYAADRSERGAKTEDCLDEGFPQYNDEYYRYERLRNYEHFQLRIEQIAR</sequence>
<name>A0A931HYQ6_9HYPH</name>
<dbReference type="RefSeq" id="WP_197309493.1">
    <property type="nucleotide sequence ID" value="NZ_JADZLT010000036.1"/>
</dbReference>
<keyword evidence="1" id="KW-0732">Signal</keyword>
<feature type="chain" id="PRO_5037388637" evidence="1">
    <location>
        <begin position="30"/>
        <end position="177"/>
    </location>
</feature>
<evidence type="ECO:0000313" key="2">
    <source>
        <dbReference type="EMBL" id="MBH0236397.1"/>
    </source>
</evidence>